<feature type="transmembrane region" description="Helical" evidence="10">
    <location>
        <begin position="9"/>
        <end position="30"/>
    </location>
</feature>
<dbReference type="InterPro" id="IPR022813">
    <property type="entry name" value="SecD/SecF_arch_bac"/>
</dbReference>
<dbReference type="PANTHER" id="PTHR30081:SF8">
    <property type="entry name" value="PROTEIN TRANSLOCASE SUBUNIT SECF"/>
    <property type="match status" value="1"/>
</dbReference>
<protein>
    <recommendedName>
        <fullName evidence="10">Protein-export membrane protein SecF</fullName>
    </recommendedName>
</protein>
<accession>A0A2H0UG93</accession>
<evidence type="ECO:0000256" key="2">
    <source>
        <dbReference type="ARBA" id="ARBA00022448"/>
    </source>
</evidence>
<feature type="transmembrane region" description="Helical" evidence="10">
    <location>
        <begin position="150"/>
        <end position="178"/>
    </location>
</feature>
<dbReference type="Pfam" id="PF02355">
    <property type="entry name" value="SecD_SecF_C"/>
    <property type="match status" value="1"/>
</dbReference>
<evidence type="ECO:0000313" key="13">
    <source>
        <dbReference type="Proteomes" id="UP000229315"/>
    </source>
</evidence>
<evidence type="ECO:0000256" key="7">
    <source>
        <dbReference type="ARBA" id="ARBA00022989"/>
    </source>
</evidence>
<sequence length="306" mass="32692">MFVIQYRTIFVSISAVLILGSVIALGVWGLKPAIDFTGGSLIEVSQGDASKEDITAVVEEIITETVALRSTDDGFIIRTKELAPDVVAEVETAITNISESTSVLRVSTIGPSLGDELFTKALIALLLVALGIIIFIAIAFWKVSKPVSSWVYGLVTLGTLAHDVLIPAGVFALLGAFAGLEVDALFVVALLTVLGYSVNDTIVVFDRVRENLKVNRENEKDEPFENVVGRSLTQTYTRSINTSLTTIVVLLALFFFGGSATEDFALVLIIGVAAGAYSSIFFASPLLVMISHLGSKTNADTKKKTQ</sequence>
<organism evidence="12 13">
    <name type="scientific">Candidatus Kaiserbacteria bacterium CG10_big_fil_rev_8_21_14_0_10_45_20</name>
    <dbReference type="NCBI Taxonomy" id="1974607"/>
    <lineage>
        <taxon>Bacteria</taxon>
        <taxon>Candidatus Kaiseribacteriota</taxon>
    </lineage>
</organism>
<reference evidence="13" key="1">
    <citation type="submission" date="2017-09" db="EMBL/GenBank/DDBJ databases">
        <title>Depth-based differentiation of microbial function through sediment-hosted aquifers and enrichment of novel symbionts in the deep terrestrial subsurface.</title>
        <authorList>
            <person name="Probst A.J."/>
            <person name="Ladd B."/>
            <person name="Jarett J.K."/>
            <person name="Geller-Mcgrath D.E."/>
            <person name="Sieber C.M.K."/>
            <person name="Emerson J.B."/>
            <person name="Anantharaman K."/>
            <person name="Thomas B.C."/>
            <person name="Malmstrom R."/>
            <person name="Stieglmeier M."/>
            <person name="Klingl A."/>
            <person name="Woyke T."/>
            <person name="Ryan C.M."/>
            <person name="Banfield J.F."/>
        </authorList>
    </citation>
    <scope>NUCLEOTIDE SEQUENCE [LARGE SCALE GENOMIC DNA]</scope>
</reference>
<dbReference type="InterPro" id="IPR000731">
    <property type="entry name" value="SSD"/>
</dbReference>
<keyword evidence="7 10" id="KW-1133">Transmembrane helix</keyword>
<dbReference type="NCBIfam" id="TIGR00966">
    <property type="entry name" value="transloc_SecF"/>
    <property type="match status" value="1"/>
</dbReference>
<comment type="similarity">
    <text evidence="10">Belongs to the SecD/SecF family. SecF subfamily.</text>
</comment>
<proteinExistence type="inferred from homology"/>
<evidence type="ECO:0000256" key="9">
    <source>
        <dbReference type="ARBA" id="ARBA00023136"/>
    </source>
</evidence>
<evidence type="ECO:0000256" key="10">
    <source>
        <dbReference type="HAMAP-Rule" id="MF_01464"/>
    </source>
</evidence>
<comment type="caution">
    <text evidence="12">The sequence shown here is derived from an EMBL/GenBank/DDBJ whole genome shotgun (WGS) entry which is preliminary data.</text>
</comment>
<keyword evidence="5 10" id="KW-0812">Transmembrane</keyword>
<evidence type="ECO:0000256" key="5">
    <source>
        <dbReference type="ARBA" id="ARBA00022692"/>
    </source>
</evidence>
<comment type="subunit">
    <text evidence="10">Forms a complex with SecD. Part of the essential Sec protein translocation apparatus which comprises SecA, SecYEG and auxiliary proteins SecDF. Other proteins may also be involved.</text>
</comment>
<dbReference type="SUPFAM" id="SSF82866">
    <property type="entry name" value="Multidrug efflux transporter AcrB transmembrane domain"/>
    <property type="match status" value="1"/>
</dbReference>
<dbReference type="InterPro" id="IPR005665">
    <property type="entry name" value="SecF_bac"/>
</dbReference>
<dbReference type="Gene3D" id="1.20.1640.10">
    <property type="entry name" value="Multidrug efflux transporter AcrB transmembrane domain"/>
    <property type="match status" value="1"/>
</dbReference>
<evidence type="ECO:0000256" key="6">
    <source>
        <dbReference type="ARBA" id="ARBA00022927"/>
    </source>
</evidence>
<dbReference type="HAMAP" id="MF_01464_B">
    <property type="entry name" value="SecF_B"/>
    <property type="match status" value="1"/>
</dbReference>
<dbReference type="PANTHER" id="PTHR30081">
    <property type="entry name" value="PROTEIN-EXPORT MEMBRANE PROTEIN SEC"/>
    <property type="match status" value="1"/>
</dbReference>
<dbReference type="GO" id="GO:0065002">
    <property type="term" value="P:intracellular protein transmembrane transport"/>
    <property type="evidence" value="ECO:0007669"/>
    <property type="project" value="UniProtKB-UniRule"/>
</dbReference>
<feature type="transmembrane region" description="Helical" evidence="10">
    <location>
        <begin position="240"/>
        <end position="258"/>
    </location>
</feature>
<dbReference type="InterPro" id="IPR022645">
    <property type="entry name" value="SecD/SecF_bac"/>
</dbReference>
<evidence type="ECO:0000259" key="11">
    <source>
        <dbReference type="PROSITE" id="PS50156"/>
    </source>
</evidence>
<keyword evidence="3 10" id="KW-1003">Cell membrane</keyword>
<feature type="transmembrane region" description="Helical" evidence="10">
    <location>
        <begin position="264"/>
        <end position="288"/>
    </location>
</feature>
<evidence type="ECO:0000256" key="8">
    <source>
        <dbReference type="ARBA" id="ARBA00023010"/>
    </source>
</evidence>
<dbReference type="GO" id="GO:0005886">
    <property type="term" value="C:plasma membrane"/>
    <property type="evidence" value="ECO:0007669"/>
    <property type="project" value="UniProtKB-SubCell"/>
</dbReference>
<feature type="transmembrane region" description="Helical" evidence="10">
    <location>
        <begin position="184"/>
        <end position="205"/>
    </location>
</feature>
<evidence type="ECO:0000256" key="3">
    <source>
        <dbReference type="ARBA" id="ARBA00022475"/>
    </source>
</evidence>
<evidence type="ECO:0000256" key="4">
    <source>
        <dbReference type="ARBA" id="ARBA00022519"/>
    </source>
</evidence>
<name>A0A2H0UG93_9BACT</name>
<feature type="transmembrane region" description="Helical" evidence="10">
    <location>
        <begin position="121"/>
        <end position="143"/>
    </location>
</feature>
<keyword evidence="2 10" id="KW-0813">Transport</keyword>
<dbReference type="GO" id="GO:0015450">
    <property type="term" value="F:protein-transporting ATPase activity"/>
    <property type="evidence" value="ECO:0007669"/>
    <property type="project" value="InterPro"/>
</dbReference>
<dbReference type="InterPro" id="IPR048634">
    <property type="entry name" value="SecD_SecF_C"/>
</dbReference>
<keyword evidence="9 10" id="KW-0472">Membrane</keyword>
<dbReference type="GO" id="GO:0043952">
    <property type="term" value="P:protein transport by the Sec complex"/>
    <property type="evidence" value="ECO:0007669"/>
    <property type="project" value="UniProtKB-UniRule"/>
</dbReference>
<dbReference type="AlphaFoldDB" id="A0A2H0UG93"/>
<dbReference type="Proteomes" id="UP000229315">
    <property type="component" value="Unassembled WGS sequence"/>
</dbReference>
<dbReference type="EMBL" id="PFBH01000004">
    <property type="protein sequence ID" value="PIR85417.1"/>
    <property type="molecule type" value="Genomic_DNA"/>
</dbReference>
<feature type="domain" description="SSD" evidence="11">
    <location>
        <begin position="121"/>
        <end position="289"/>
    </location>
</feature>
<comment type="subcellular location">
    <subcellularLocation>
        <location evidence="1 10">Cell membrane</location>
        <topology evidence="1 10">Multi-pass membrane protein</topology>
    </subcellularLocation>
</comment>
<keyword evidence="4" id="KW-0997">Cell inner membrane</keyword>
<keyword evidence="8 10" id="KW-0811">Translocation</keyword>
<dbReference type="PRINTS" id="PR01755">
    <property type="entry name" value="SECFTRNLCASE"/>
</dbReference>
<dbReference type="GO" id="GO:0006605">
    <property type="term" value="P:protein targeting"/>
    <property type="evidence" value="ECO:0007669"/>
    <property type="project" value="UniProtKB-UniRule"/>
</dbReference>
<dbReference type="PROSITE" id="PS50156">
    <property type="entry name" value="SSD"/>
    <property type="match status" value="1"/>
</dbReference>
<evidence type="ECO:0000256" key="1">
    <source>
        <dbReference type="ARBA" id="ARBA00004651"/>
    </source>
</evidence>
<evidence type="ECO:0000313" key="12">
    <source>
        <dbReference type="EMBL" id="PIR85417.1"/>
    </source>
</evidence>
<comment type="function">
    <text evidence="10">Part of the Sec protein translocase complex. Interacts with the SecYEG preprotein conducting channel. SecDF uses the proton motive force (PMF) to complete protein translocation after the ATP-dependent function of SecA.</text>
</comment>
<keyword evidence="6 10" id="KW-0653">Protein transport</keyword>
<gene>
    <name evidence="10 12" type="primary">secF</name>
    <name evidence="12" type="ORF">COU15_00780</name>
</gene>